<accession>A0A9Q0H194</accession>
<evidence type="ECO:0000256" key="3">
    <source>
        <dbReference type="ARBA" id="ARBA00013229"/>
    </source>
</evidence>
<dbReference type="GO" id="GO:0042545">
    <property type="term" value="P:cell wall modification"/>
    <property type="evidence" value="ECO:0007669"/>
    <property type="project" value="InterPro"/>
</dbReference>
<keyword evidence="9" id="KW-1185">Reference proteome</keyword>
<dbReference type="InterPro" id="IPR000070">
    <property type="entry name" value="Pectinesterase_cat"/>
</dbReference>
<comment type="similarity">
    <text evidence="2">Belongs to the pectinesterase family.</text>
</comment>
<feature type="chain" id="PRO_5040419036" description="pectinesterase" evidence="6">
    <location>
        <begin position="24"/>
        <end position="283"/>
    </location>
</feature>
<proteinExistence type="inferred from homology"/>
<feature type="domain" description="Pectinesterase catalytic" evidence="7">
    <location>
        <begin position="35"/>
        <end position="278"/>
    </location>
</feature>
<dbReference type="AlphaFoldDB" id="A0A9Q0H194"/>
<gene>
    <name evidence="8" type="ORF">NE237_024501</name>
</gene>
<protein>
    <recommendedName>
        <fullName evidence="3">pectinesterase</fullName>
        <ecNumber evidence="3">3.1.1.11</ecNumber>
    </recommendedName>
</protein>
<name>A0A9Q0H194_9MAGN</name>
<dbReference type="OrthoDB" id="2019149at2759"/>
<dbReference type="InterPro" id="IPR011050">
    <property type="entry name" value="Pectin_lyase_fold/virulence"/>
</dbReference>
<dbReference type="GO" id="GO:0045490">
    <property type="term" value="P:pectin catabolic process"/>
    <property type="evidence" value="ECO:0007669"/>
    <property type="project" value="TreeGrafter"/>
</dbReference>
<keyword evidence="5" id="KW-0063">Aspartyl esterase</keyword>
<keyword evidence="6" id="KW-0732">Signal</keyword>
<dbReference type="SUPFAM" id="SSF51126">
    <property type="entry name" value="Pectin lyase-like"/>
    <property type="match status" value="1"/>
</dbReference>
<evidence type="ECO:0000256" key="1">
    <source>
        <dbReference type="ARBA" id="ARBA00005184"/>
    </source>
</evidence>
<evidence type="ECO:0000313" key="8">
    <source>
        <dbReference type="EMBL" id="KAJ4957390.1"/>
    </source>
</evidence>
<sequence>MWLIPPFIFTLTLIFTLFGTGKAVDCIPKVIAYTITVGKPGYGKFDRIQAAIDSIPSQNNRWIRIAVSPGLYSEKVTVPREKTCVILQGNSREDTVISWNAHSITNLSATFTSFADNFVAKNIAFKNTYTNGKSINGGSTIKQSLAVELVGDKSSFLECGFYAFQDTLWDVVGRHYFRNCYIQGAVDFIWGNGQSIYEKCVISVLPLPGGVGTGFITAQGRNSLNENSGFVFKGCNVLGIDDTTRTYLGRAYGAYSTVIWYKTQFSNVIVPQGWQAWHYVNQE</sequence>
<dbReference type="InterPro" id="IPR012334">
    <property type="entry name" value="Pectin_lyas_fold"/>
</dbReference>
<dbReference type="EMBL" id="JAMYWD010000010">
    <property type="protein sequence ID" value="KAJ4957390.1"/>
    <property type="molecule type" value="Genomic_DNA"/>
</dbReference>
<dbReference type="EC" id="3.1.1.11" evidence="3"/>
<dbReference type="Pfam" id="PF01095">
    <property type="entry name" value="Pectinesterase"/>
    <property type="match status" value="1"/>
</dbReference>
<evidence type="ECO:0000256" key="2">
    <source>
        <dbReference type="ARBA" id="ARBA00008891"/>
    </source>
</evidence>
<organism evidence="8 9">
    <name type="scientific">Protea cynaroides</name>
    <dbReference type="NCBI Taxonomy" id="273540"/>
    <lineage>
        <taxon>Eukaryota</taxon>
        <taxon>Viridiplantae</taxon>
        <taxon>Streptophyta</taxon>
        <taxon>Embryophyta</taxon>
        <taxon>Tracheophyta</taxon>
        <taxon>Spermatophyta</taxon>
        <taxon>Magnoliopsida</taxon>
        <taxon>Proteales</taxon>
        <taxon>Proteaceae</taxon>
        <taxon>Protea</taxon>
    </lineage>
</organism>
<dbReference type="Gene3D" id="2.160.20.10">
    <property type="entry name" value="Single-stranded right-handed beta-helix, Pectin lyase-like"/>
    <property type="match status" value="1"/>
</dbReference>
<comment type="caution">
    <text evidence="8">The sequence shown here is derived from an EMBL/GenBank/DDBJ whole genome shotgun (WGS) entry which is preliminary data.</text>
</comment>
<evidence type="ECO:0000259" key="7">
    <source>
        <dbReference type="Pfam" id="PF01095"/>
    </source>
</evidence>
<comment type="pathway">
    <text evidence="1">Glycan metabolism; pectin degradation; 2-dehydro-3-deoxy-D-gluconate from pectin: step 1/5.</text>
</comment>
<evidence type="ECO:0000313" key="9">
    <source>
        <dbReference type="Proteomes" id="UP001141806"/>
    </source>
</evidence>
<dbReference type="PANTHER" id="PTHR31321:SF134">
    <property type="entry name" value="PECTINESTERASE"/>
    <property type="match status" value="1"/>
</dbReference>
<evidence type="ECO:0000256" key="4">
    <source>
        <dbReference type="ARBA" id="ARBA00022801"/>
    </source>
</evidence>
<dbReference type="GO" id="GO:0030599">
    <property type="term" value="F:pectinesterase activity"/>
    <property type="evidence" value="ECO:0007669"/>
    <property type="project" value="UniProtKB-EC"/>
</dbReference>
<reference evidence="8" key="1">
    <citation type="journal article" date="2023" name="Plant J.">
        <title>The genome of the king protea, Protea cynaroides.</title>
        <authorList>
            <person name="Chang J."/>
            <person name="Duong T.A."/>
            <person name="Schoeman C."/>
            <person name="Ma X."/>
            <person name="Roodt D."/>
            <person name="Barker N."/>
            <person name="Li Z."/>
            <person name="Van de Peer Y."/>
            <person name="Mizrachi E."/>
        </authorList>
    </citation>
    <scope>NUCLEOTIDE SEQUENCE</scope>
    <source>
        <tissue evidence="8">Young leaves</tissue>
    </source>
</reference>
<dbReference type="Proteomes" id="UP001141806">
    <property type="component" value="Unassembled WGS sequence"/>
</dbReference>
<evidence type="ECO:0000256" key="6">
    <source>
        <dbReference type="SAM" id="SignalP"/>
    </source>
</evidence>
<feature type="signal peptide" evidence="6">
    <location>
        <begin position="1"/>
        <end position="23"/>
    </location>
</feature>
<evidence type="ECO:0000256" key="5">
    <source>
        <dbReference type="ARBA" id="ARBA00023085"/>
    </source>
</evidence>
<dbReference type="PANTHER" id="PTHR31321">
    <property type="entry name" value="ACYL-COA THIOESTER HYDROLASE YBHC-RELATED"/>
    <property type="match status" value="1"/>
</dbReference>
<keyword evidence="4" id="KW-0378">Hydrolase</keyword>